<proteinExistence type="predicted"/>
<feature type="non-terminal residue" evidence="1">
    <location>
        <position position="86"/>
    </location>
</feature>
<accession>A0A8T2WTJ6</accession>
<organism evidence="1 2">
    <name type="scientific">Populus deltoides</name>
    <name type="common">Eastern poplar</name>
    <name type="synonym">Eastern cottonwood</name>
    <dbReference type="NCBI Taxonomy" id="3696"/>
    <lineage>
        <taxon>Eukaryota</taxon>
        <taxon>Viridiplantae</taxon>
        <taxon>Streptophyta</taxon>
        <taxon>Embryophyta</taxon>
        <taxon>Tracheophyta</taxon>
        <taxon>Spermatophyta</taxon>
        <taxon>Magnoliopsida</taxon>
        <taxon>eudicotyledons</taxon>
        <taxon>Gunneridae</taxon>
        <taxon>Pentapetalae</taxon>
        <taxon>rosids</taxon>
        <taxon>fabids</taxon>
        <taxon>Malpighiales</taxon>
        <taxon>Salicaceae</taxon>
        <taxon>Saliceae</taxon>
        <taxon>Populus</taxon>
    </lineage>
</organism>
<dbReference type="AlphaFoldDB" id="A0A8T2WTJ6"/>
<protein>
    <submittedName>
        <fullName evidence="1">Uncharacterized protein</fullName>
    </submittedName>
</protein>
<dbReference type="EMBL" id="JACEGQ020000017">
    <property type="protein sequence ID" value="KAH8483854.1"/>
    <property type="molecule type" value="Genomic_DNA"/>
</dbReference>
<name>A0A8T2WTJ6_POPDE</name>
<dbReference type="Proteomes" id="UP000807159">
    <property type="component" value="Chromosome 17"/>
</dbReference>
<evidence type="ECO:0000313" key="2">
    <source>
        <dbReference type="Proteomes" id="UP000807159"/>
    </source>
</evidence>
<sequence>MQAEANVMVEHCEIIREARKSNKHHRYYSRSLSGGDDARKRIGTQKGKEIIVGYIKVRKERVDDEATKGVATITEDVTTRSVVKRL</sequence>
<keyword evidence="2" id="KW-1185">Reference proteome</keyword>
<evidence type="ECO:0000313" key="1">
    <source>
        <dbReference type="EMBL" id="KAH8483854.1"/>
    </source>
</evidence>
<reference evidence="1" key="1">
    <citation type="journal article" date="2021" name="J. Hered.">
        <title>Genome Assembly of Salicaceae Populus deltoides (Eastern Cottonwood) I-69 Based on Nanopore Sequencing and Hi-C Technologies.</title>
        <authorList>
            <person name="Bai S."/>
            <person name="Wu H."/>
            <person name="Zhang J."/>
            <person name="Pan Z."/>
            <person name="Zhao W."/>
            <person name="Li Z."/>
            <person name="Tong C."/>
        </authorList>
    </citation>
    <scope>NUCLEOTIDE SEQUENCE</scope>
    <source>
        <tissue evidence="1">Leaf</tissue>
    </source>
</reference>
<comment type="caution">
    <text evidence="1">The sequence shown here is derived from an EMBL/GenBank/DDBJ whole genome shotgun (WGS) entry which is preliminary data.</text>
</comment>
<gene>
    <name evidence="1" type="ORF">H0E87_028315</name>
</gene>